<sequence length="209" mass="23695">MIKQSTTASVMEFTSFRKKEDITEEALIAAVLDFESSFLSKQEGLVLDCLVKGNSGKYANVMFAKDMASLKQIEQQAHSDKAAQHFFELLDIDSVDMAFQAILKEAFETPDHFSCVEYGTFSLNNSGDTDSLIKASEDIEDQYLDRFDNTKAHFMGKVEEGRYSEVTLGRTLGKTKQICEGYRQEHICQPLLNMIDTQSMELSFWYLIA</sequence>
<keyword evidence="2" id="KW-1185">Reference proteome</keyword>
<evidence type="ECO:0000313" key="1">
    <source>
        <dbReference type="EMBL" id="MCW9706935.1"/>
    </source>
</evidence>
<comment type="caution">
    <text evidence="1">The sequence shown here is derived from an EMBL/GenBank/DDBJ whole genome shotgun (WGS) entry which is preliminary data.</text>
</comment>
<reference evidence="1 2" key="1">
    <citation type="submission" date="2021-03" db="EMBL/GenBank/DDBJ databases">
        <title>Aliifodinibius sp. nov., a new bacterium isolated from saline soil.</title>
        <authorList>
            <person name="Galisteo C."/>
            <person name="De La Haba R."/>
            <person name="Sanchez-Porro C."/>
            <person name="Ventosa A."/>
        </authorList>
    </citation>
    <scope>NUCLEOTIDE SEQUENCE [LARGE SCALE GENOMIC DNA]</scope>
    <source>
        <strain evidence="1 2">1BSP15-2V2</strain>
    </source>
</reference>
<dbReference type="RefSeq" id="WP_265765685.1">
    <property type="nucleotide sequence ID" value="NZ_JAGGJA010000005.1"/>
</dbReference>
<proteinExistence type="predicted"/>
<dbReference type="EMBL" id="JAGGJA010000005">
    <property type="protein sequence ID" value="MCW9706935.1"/>
    <property type="molecule type" value="Genomic_DNA"/>
</dbReference>
<organism evidence="1 2">
    <name type="scientific">Fodinibius salsisoli</name>
    <dbReference type="NCBI Taxonomy" id="2820877"/>
    <lineage>
        <taxon>Bacteria</taxon>
        <taxon>Pseudomonadati</taxon>
        <taxon>Balneolota</taxon>
        <taxon>Balneolia</taxon>
        <taxon>Balneolales</taxon>
        <taxon>Balneolaceae</taxon>
        <taxon>Fodinibius</taxon>
    </lineage>
</organism>
<accession>A0ABT3PLW1</accession>
<evidence type="ECO:0000313" key="2">
    <source>
        <dbReference type="Proteomes" id="UP001207918"/>
    </source>
</evidence>
<dbReference type="Proteomes" id="UP001207918">
    <property type="component" value="Unassembled WGS sequence"/>
</dbReference>
<protein>
    <submittedName>
        <fullName evidence="1">Uncharacterized protein</fullName>
    </submittedName>
</protein>
<name>A0ABT3PLW1_9BACT</name>
<gene>
    <name evidence="1" type="ORF">J6I44_08705</name>
</gene>